<name>A0A4P8L3S8_9BACT</name>
<dbReference type="EMBL" id="CP040098">
    <property type="protein sequence ID" value="QCQ22434.1"/>
    <property type="molecule type" value="Genomic_DNA"/>
</dbReference>
<evidence type="ECO:0000313" key="2">
    <source>
        <dbReference type="EMBL" id="QCQ22434.1"/>
    </source>
</evidence>
<dbReference type="Proteomes" id="UP000298602">
    <property type="component" value="Chromosome"/>
</dbReference>
<reference evidence="2 3" key="2">
    <citation type="submission" date="2019-05" db="EMBL/GenBank/DDBJ databases">
        <authorList>
            <person name="Suflita J.M."/>
            <person name="Marks C.R."/>
        </authorList>
    </citation>
    <scope>NUCLEOTIDE SEQUENCE [LARGE SCALE GENOMIC DNA]</scope>
    <source>
        <strain evidence="2 3">ALDC</strain>
    </source>
</reference>
<sequence length="100" mass="11287">MTACKALTREMLSKPIDVRSPSGTVDFQTARRLAEEKARERLAEPMLLAWYDREAGTYSPKVECCDEHKPGWLVYAESRGGDVTVSVDREAYVFVFRSGP</sequence>
<organism evidence="2 3">
    <name type="scientific">Desulfoglaeba alkanexedens ALDC</name>
    <dbReference type="NCBI Taxonomy" id="980445"/>
    <lineage>
        <taxon>Bacteria</taxon>
        <taxon>Pseudomonadati</taxon>
        <taxon>Thermodesulfobacteriota</taxon>
        <taxon>Syntrophobacteria</taxon>
        <taxon>Syntrophobacterales</taxon>
        <taxon>Syntrophobacteraceae</taxon>
        <taxon>Desulfoglaeba</taxon>
    </lineage>
</organism>
<protein>
    <recommendedName>
        <fullName evidence="1">DUF5619 domain-containing protein</fullName>
    </recommendedName>
</protein>
<evidence type="ECO:0000313" key="3">
    <source>
        <dbReference type="Proteomes" id="UP000298602"/>
    </source>
</evidence>
<evidence type="ECO:0000259" key="1">
    <source>
        <dbReference type="Pfam" id="PF18505"/>
    </source>
</evidence>
<dbReference type="Gene3D" id="3.30.1490.340">
    <property type="match status" value="1"/>
</dbReference>
<reference evidence="2 3" key="1">
    <citation type="submission" date="2019-05" db="EMBL/GenBank/DDBJ databases">
        <title>The Complete Genome Sequence of the n-alkane-degrading Desulfoglaeba alkanexedens ALDC reveals multiple alkylsuccinate synthase gene clusters.</title>
        <authorList>
            <person name="Callaghan A.V."/>
            <person name="Davidova I.A."/>
            <person name="Duncan K.E."/>
            <person name="Morris B."/>
            <person name="McInerney M.J."/>
        </authorList>
    </citation>
    <scope>NUCLEOTIDE SEQUENCE [LARGE SCALE GENOMIC DNA]</scope>
    <source>
        <strain evidence="2 3">ALDC</strain>
    </source>
</reference>
<gene>
    <name evidence="2" type="ORF">FDQ92_09840</name>
</gene>
<dbReference type="Pfam" id="PF18505">
    <property type="entry name" value="DUF5619"/>
    <property type="match status" value="1"/>
</dbReference>
<keyword evidence="3" id="KW-1185">Reference proteome</keyword>
<feature type="domain" description="DUF5619" evidence="1">
    <location>
        <begin position="14"/>
        <end position="96"/>
    </location>
</feature>
<dbReference type="KEGG" id="dax:FDQ92_09840"/>
<dbReference type="RefSeq" id="WP_137424596.1">
    <property type="nucleotide sequence ID" value="NZ_CP040098.1"/>
</dbReference>
<proteinExistence type="predicted"/>
<dbReference type="OrthoDB" id="5518218at2"/>
<dbReference type="AlphaFoldDB" id="A0A4P8L3S8"/>
<dbReference type="InterPro" id="IPR041145">
    <property type="entry name" value="DUF5619"/>
</dbReference>
<accession>A0A4P8L3S8</accession>